<organism evidence="2 3">
    <name type="scientific">Methanooceanicella nereidis</name>
    <dbReference type="NCBI Taxonomy" id="2052831"/>
    <lineage>
        <taxon>Archaea</taxon>
        <taxon>Methanobacteriati</taxon>
        <taxon>Methanobacteriota</taxon>
        <taxon>Stenosarchaea group</taxon>
        <taxon>Methanomicrobia</taxon>
        <taxon>Methanocellales</taxon>
        <taxon>Methanocellaceae</taxon>
        <taxon>Methanooceanicella</taxon>
    </lineage>
</organism>
<name>A0AAP2RBP9_9EURY</name>
<protein>
    <submittedName>
        <fullName evidence="2">Uncharacterized protein</fullName>
    </submittedName>
</protein>
<feature type="transmembrane region" description="Helical" evidence="1">
    <location>
        <begin position="420"/>
        <end position="439"/>
    </location>
</feature>
<feature type="transmembrane region" description="Helical" evidence="1">
    <location>
        <begin position="244"/>
        <end position="268"/>
    </location>
</feature>
<keyword evidence="1" id="KW-1133">Transmembrane helix</keyword>
<dbReference type="RefSeq" id="WP_230741226.1">
    <property type="nucleotide sequence ID" value="NZ_PGCK01000003.1"/>
</dbReference>
<keyword evidence="1" id="KW-0472">Membrane</keyword>
<feature type="transmembrane region" description="Helical" evidence="1">
    <location>
        <begin position="313"/>
        <end position="333"/>
    </location>
</feature>
<dbReference type="Proteomes" id="UP001320159">
    <property type="component" value="Unassembled WGS sequence"/>
</dbReference>
<comment type="caution">
    <text evidence="2">The sequence shown here is derived from an EMBL/GenBank/DDBJ whole genome shotgun (WGS) entry which is preliminary data.</text>
</comment>
<proteinExistence type="predicted"/>
<feature type="transmembrane region" description="Helical" evidence="1">
    <location>
        <begin position="383"/>
        <end position="400"/>
    </location>
</feature>
<evidence type="ECO:0000313" key="3">
    <source>
        <dbReference type="Proteomes" id="UP001320159"/>
    </source>
</evidence>
<keyword evidence="1" id="KW-0812">Transmembrane</keyword>
<gene>
    <name evidence="2" type="ORF">CUJ83_05220</name>
</gene>
<keyword evidence="3" id="KW-1185">Reference proteome</keyword>
<dbReference type="EMBL" id="PGCK01000003">
    <property type="protein sequence ID" value="MCD1294398.1"/>
    <property type="molecule type" value="Genomic_DNA"/>
</dbReference>
<feature type="transmembrane region" description="Helical" evidence="1">
    <location>
        <begin position="353"/>
        <end position="371"/>
    </location>
</feature>
<sequence>MKKIKLLFIAILIVATIFIIGIQPGSASTMYSVSIEDMLNGTGLGGEEMIVNVGNISRVSLTNPLIILGSGMDLEEEQLLNNIKGQHFDENRIIKDDVKEFDGNDVSSYDLIVMGGPNHNAYTRMLLDEGYLKYNVTDKKMPTIIFEVIKGPGGKNVAVIGDASGYDYHRKDLPGNGIIPEELMPAAAIVTGICLSFLFSLLGRGLFGKITEFILDVLSFSVDEKLSETGDRLAKDTIGKKKVVLFNLSLYEISIVVIAAVIFGLMFIYADREVFSLTNILLGISIVGISEVAHDLVSIRAANKLKIDTEYKFWKLGTITVLLTSWLFGSVFGAPARTAVKGENVTEKDDADIAYAGPRMNFILAILFLLLIPLKFTTWGQDIAWIGIIGFSANMVLSLYHLMPFEPHKGAKIYRSNKILWAKLFIPSLIVYLVIFIFIL</sequence>
<evidence type="ECO:0000256" key="1">
    <source>
        <dbReference type="SAM" id="Phobius"/>
    </source>
</evidence>
<feature type="transmembrane region" description="Helical" evidence="1">
    <location>
        <begin position="274"/>
        <end position="293"/>
    </location>
</feature>
<reference evidence="2 3" key="1">
    <citation type="submission" date="2017-11" db="EMBL/GenBank/DDBJ databases">
        <title>Isolation and Characterization of Family Methanocellaceae Species from Potential Methane Hydrate Area Offshore Southwestern Taiwan.</title>
        <authorList>
            <person name="Zhang W.-L."/>
            <person name="Chen W.-C."/>
            <person name="Lai M.-C."/>
            <person name="Chen S.-C."/>
        </authorList>
    </citation>
    <scope>NUCLEOTIDE SEQUENCE [LARGE SCALE GENOMIC DNA]</scope>
    <source>
        <strain evidence="2 3">CWC-04</strain>
    </source>
</reference>
<accession>A0AAP2RBP9</accession>
<dbReference type="AlphaFoldDB" id="A0AAP2RBP9"/>
<feature type="transmembrane region" description="Helical" evidence="1">
    <location>
        <begin position="183"/>
        <end position="202"/>
    </location>
</feature>
<evidence type="ECO:0000313" key="2">
    <source>
        <dbReference type="EMBL" id="MCD1294398.1"/>
    </source>
</evidence>